<dbReference type="EMBL" id="FNGY01000001">
    <property type="protein sequence ID" value="SDL42026.1"/>
    <property type="molecule type" value="Genomic_DNA"/>
</dbReference>
<keyword evidence="3" id="KW-1185">Reference proteome</keyword>
<dbReference type="OrthoDB" id="903892at2"/>
<evidence type="ECO:0008006" key="4">
    <source>
        <dbReference type="Google" id="ProtNLM"/>
    </source>
</evidence>
<name>A0A1G9JXT2_9SPHI</name>
<sequence>MRKFFALAVCMLLLMAKSFGQPYLTNIYFKSPEVSAFNRSIETPVSVHTGIPNISIPLYEINIKGVTIPIVLNYQSGGIKVDQEATWVGLGWTLDYGGQISRKVRGTPDEEKFMVPKSSGESVASYLSLPPPADNAAVVLRTDNIRSAKFGGKDYMPDEFYYSAVGSSGKMMFSQELGKFITFPKEDIAITSLDDQKVPTINSLYTINMKLPNGLSVDFGDGTYVSQNKLMGGGSIINSWPIKKVANNYSEEVNYSYQAFRHDDYKLLGATYSTYTSTMGGRSGVNQQVKVDKFINNDNRLKVISFPGGTIEFQTTGRSDMENEKLAEIIISDKSGVVVKRIEFQYSYFYGNKYDMLDKMNPVVNTKVPASYKFERLKLDGITITGKDHTAAANYRFNYYENMLLPSKFTYSQDHWGFYNGIPNAQSLSFIPNFLGNGGDRRVSPYLSKAFSLRSIVYPEGGKSEFVYENNTANIEGIPRPLLSGYQDENLEEKSAGIAISSHSRNSSYPEPDFIDSDGNRVFYKTFTIPDNGYPYIGLGWRCGTNFGLTTQEANMPQSANNANFKLEKYEPSGYLRYFKDFNTTQAGLGQGAPIRKGDNDLPLVLEPGTYRMTVTLTYNIKYVDPSAERQPYHLGFTAYWRELNPTKKMVNVGGIRIKDINYYDNKGLLSKKKSFDYTKETINPVSPVVTSGKIVSFPKYFNYNFGFFFDDVTLGGGMRWGSTIQSNSVLPLETSSGAFLGYEYVNEYDIDFNTSANNLKTNYFFSFTEPYFGKNYPYLNLATIEPNEWKRGKLLSKKLFNKEKVRVQEDYTYYDTAEEYISEINTDLISFQYIKSIDNGYSDLPDDFYDSAPTYFNSEDITNYKGNGIQSPLFSYGVADYTSRINYRMGANYLVGPPQDFRLPYFMRQTGLDKLKSKTITTYDDDNKAVVQTEDYYYQNNPKHNQLGKTISISSNKDTLVSESKYPLDLILTGQEEAARTALITKHQLDSKLSQITTKNGKKEVSTIDYQIDMVTGYVLPNVSKTNSGKNGADEIRIRYSKFDEKGNLLAVSKEEKDNTVYVWGYGKQYAIAEIKNSDYNTVESVLGGIDKMNAFTSQPSPSDAIVGAFLAPLRTDPLLKDAMVTSYTYKPLAGMTSMTDPRQFKTFYVYDDLLRLSLIKDHKGNIVKRFEYNYAPGLIEADRPKLSLTELYFNSLTFSITLPGSSTTSCMLKYIDLSTSQEFQTNLQCSGTLSQVVSLPLSNRTYRFTVIQKLSDGSISASDPFEVYVPEQKMNFN</sequence>
<feature type="chain" id="PRO_5010292435" description="YD repeat-containing protein" evidence="1">
    <location>
        <begin position="21"/>
        <end position="1279"/>
    </location>
</feature>
<proteinExistence type="predicted"/>
<gene>
    <name evidence="2" type="ORF">SAMN05421820_101399</name>
</gene>
<keyword evidence="1" id="KW-0732">Signal</keyword>
<feature type="signal peptide" evidence="1">
    <location>
        <begin position="1"/>
        <end position="20"/>
    </location>
</feature>
<dbReference type="AlphaFoldDB" id="A0A1G9JXT2"/>
<evidence type="ECO:0000256" key="1">
    <source>
        <dbReference type="SAM" id="SignalP"/>
    </source>
</evidence>
<reference evidence="3" key="1">
    <citation type="submission" date="2016-10" db="EMBL/GenBank/DDBJ databases">
        <authorList>
            <person name="Varghese N."/>
            <person name="Submissions S."/>
        </authorList>
    </citation>
    <scope>NUCLEOTIDE SEQUENCE [LARGE SCALE GENOMIC DNA]</scope>
    <source>
        <strain evidence="3">DSM 19110</strain>
    </source>
</reference>
<protein>
    <recommendedName>
        <fullName evidence="4">YD repeat-containing protein</fullName>
    </recommendedName>
</protein>
<accession>A0A1G9JXT2</accession>
<evidence type="ECO:0000313" key="2">
    <source>
        <dbReference type="EMBL" id="SDL42026.1"/>
    </source>
</evidence>
<dbReference type="RefSeq" id="WP_143010306.1">
    <property type="nucleotide sequence ID" value="NZ_FNGY01000001.1"/>
</dbReference>
<evidence type="ECO:0000313" key="3">
    <source>
        <dbReference type="Proteomes" id="UP000183200"/>
    </source>
</evidence>
<dbReference type="Proteomes" id="UP000183200">
    <property type="component" value="Unassembled WGS sequence"/>
</dbReference>
<organism evidence="2 3">
    <name type="scientific">Pedobacter steynii</name>
    <dbReference type="NCBI Taxonomy" id="430522"/>
    <lineage>
        <taxon>Bacteria</taxon>
        <taxon>Pseudomonadati</taxon>
        <taxon>Bacteroidota</taxon>
        <taxon>Sphingobacteriia</taxon>
        <taxon>Sphingobacteriales</taxon>
        <taxon>Sphingobacteriaceae</taxon>
        <taxon>Pedobacter</taxon>
    </lineage>
</organism>